<protein>
    <recommendedName>
        <fullName evidence="3 6">Queuosine 5'-phosphate N-glycosylase/hydrolase</fullName>
        <ecNumber evidence="6">3.2.2.-</ecNumber>
    </recommendedName>
    <alternativeName>
        <fullName evidence="4 6">Queuosine-nucleotide N-glycosylase/hydrolase</fullName>
    </alternativeName>
</protein>
<evidence type="ECO:0000313" key="8">
    <source>
        <dbReference type="Proteomes" id="UP001165205"/>
    </source>
</evidence>
<dbReference type="AlphaFoldDB" id="A0AAN5BU66"/>
<evidence type="ECO:0000256" key="5">
    <source>
        <dbReference type="ARBA" id="ARBA00048204"/>
    </source>
</evidence>
<evidence type="ECO:0000313" key="7">
    <source>
        <dbReference type="EMBL" id="GMG25231.1"/>
    </source>
</evidence>
<dbReference type="PANTHER" id="PTHR21314">
    <property type="entry name" value="QUEUOSINE 5'-PHOSPHATE N-GLYCOSYLASE_HYDROLASE-RELATED"/>
    <property type="match status" value="1"/>
</dbReference>
<keyword evidence="1 6" id="KW-0378">Hydrolase</keyword>
<comment type="catalytic activity">
    <reaction evidence="5 6">
        <text>queuosine 5'-phosphate + H2O = queuine + D-ribose 5-phosphate</text>
        <dbReference type="Rhea" id="RHEA:75387"/>
        <dbReference type="ChEBI" id="CHEBI:15377"/>
        <dbReference type="ChEBI" id="CHEBI:17433"/>
        <dbReference type="ChEBI" id="CHEBI:78346"/>
        <dbReference type="ChEBI" id="CHEBI:194371"/>
    </reaction>
    <physiologicalReaction direction="left-to-right" evidence="5 6">
        <dbReference type="Rhea" id="RHEA:75388"/>
    </physiologicalReaction>
</comment>
<proteinExistence type="inferred from homology"/>
<gene>
    <name evidence="7" type="ORF">Aory04_000231400</name>
</gene>
<dbReference type="PANTHER" id="PTHR21314:SF0">
    <property type="entry name" value="QUEUOSINE 5'-PHOSPHATE N-GLYCOSYLASE_HYDROLASE"/>
    <property type="match status" value="1"/>
</dbReference>
<evidence type="ECO:0000256" key="4">
    <source>
        <dbReference type="ARBA" id="ARBA00035393"/>
    </source>
</evidence>
<dbReference type="EMBL" id="BSYA01000017">
    <property type="protein sequence ID" value="GMG25231.1"/>
    <property type="molecule type" value="Genomic_DNA"/>
</dbReference>
<evidence type="ECO:0000256" key="6">
    <source>
        <dbReference type="RuleBase" id="RU365002"/>
    </source>
</evidence>
<evidence type="ECO:0000256" key="3">
    <source>
        <dbReference type="ARBA" id="ARBA00035306"/>
    </source>
</evidence>
<sequence>MARALANSMILTKSQCLQVRPTLSSPPSATISQVLMGKFQTNHDPDYRIPQILNHLGCLMYSPPLESHIRDLKPIPSGSTWEVELRATSIWCVELIRREIVKNHPDAKPIIKPTQPNGHAVGVDRRQSLTTSALDEQRKCTTQKHITQISPAKPASSGVNAILIDFFLYDSMKELEKDGKEQVPHHRTRSIWY</sequence>
<dbReference type="GO" id="GO:0016787">
    <property type="term" value="F:hydrolase activity"/>
    <property type="evidence" value="ECO:0007669"/>
    <property type="project" value="UniProtKB-KW"/>
</dbReference>
<evidence type="ECO:0000256" key="2">
    <source>
        <dbReference type="ARBA" id="ARBA00035119"/>
    </source>
</evidence>
<name>A0AAN5BU66_ASPOZ</name>
<dbReference type="Pfam" id="PF10343">
    <property type="entry name" value="Q_salvage"/>
    <property type="match status" value="1"/>
</dbReference>
<dbReference type="InterPro" id="IPR019438">
    <property type="entry name" value="Q_salvage"/>
</dbReference>
<evidence type="ECO:0000256" key="1">
    <source>
        <dbReference type="ARBA" id="ARBA00022801"/>
    </source>
</evidence>
<accession>A0AAN5BU66</accession>
<reference evidence="7" key="1">
    <citation type="submission" date="2023-04" db="EMBL/GenBank/DDBJ databases">
        <title>Aspergillus oryzae NBRC 4228.</title>
        <authorList>
            <person name="Ichikawa N."/>
            <person name="Sato H."/>
            <person name="Tonouchi N."/>
        </authorList>
    </citation>
    <scope>NUCLEOTIDE SEQUENCE</scope>
    <source>
        <strain evidence="7">NBRC 4228</strain>
    </source>
</reference>
<dbReference type="GO" id="GO:0006400">
    <property type="term" value="P:tRNA modification"/>
    <property type="evidence" value="ECO:0007669"/>
    <property type="project" value="TreeGrafter"/>
</dbReference>
<organism evidence="7 8">
    <name type="scientific">Aspergillus oryzae</name>
    <name type="common">Yellow koji mold</name>
    <dbReference type="NCBI Taxonomy" id="5062"/>
    <lineage>
        <taxon>Eukaryota</taxon>
        <taxon>Fungi</taxon>
        <taxon>Dikarya</taxon>
        <taxon>Ascomycota</taxon>
        <taxon>Pezizomycotina</taxon>
        <taxon>Eurotiomycetes</taxon>
        <taxon>Eurotiomycetidae</taxon>
        <taxon>Eurotiales</taxon>
        <taxon>Aspergillaceae</taxon>
        <taxon>Aspergillus</taxon>
        <taxon>Aspergillus subgen. Circumdati</taxon>
    </lineage>
</organism>
<dbReference type="EC" id="3.2.2.-" evidence="6"/>
<comment type="function">
    <text evidence="6">Catalyzes the hydrolysis of queuosine 5'-phosphate, releasing the nucleobase queuine (q). Is required for salvage of queuine from exogenous queuosine (Q) that is imported and then converted to queuosine 5'-phosphate intracellularly.</text>
</comment>
<comment type="similarity">
    <text evidence="2 6">Belongs to the QNG1 protein family.</text>
</comment>
<comment type="caution">
    <text evidence="7">The sequence shown here is derived from an EMBL/GenBank/DDBJ whole genome shotgun (WGS) entry which is preliminary data.</text>
</comment>
<dbReference type="Proteomes" id="UP001165205">
    <property type="component" value="Unassembled WGS sequence"/>
</dbReference>